<protein>
    <submittedName>
        <fullName evidence="2">Uncharacterized protein</fullName>
    </submittedName>
</protein>
<reference evidence="2" key="1">
    <citation type="journal article" date="2019" name="bioRxiv">
        <title>The Genome of the Zebra Mussel, Dreissena polymorpha: A Resource for Invasive Species Research.</title>
        <authorList>
            <person name="McCartney M.A."/>
            <person name="Auch B."/>
            <person name="Kono T."/>
            <person name="Mallez S."/>
            <person name="Zhang Y."/>
            <person name="Obille A."/>
            <person name="Becker A."/>
            <person name="Abrahante J.E."/>
            <person name="Garbe J."/>
            <person name="Badalamenti J.P."/>
            <person name="Herman A."/>
            <person name="Mangelson H."/>
            <person name="Liachko I."/>
            <person name="Sullivan S."/>
            <person name="Sone E.D."/>
            <person name="Koren S."/>
            <person name="Silverstein K.A.T."/>
            <person name="Beckman K.B."/>
            <person name="Gohl D.M."/>
        </authorList>
    </citation>
    <scope>NUCLEOTIDE SEQUENCE</scope>
    <source>
        <strain evidence="2">Duluth1</strain>
        <tissue evidence="2">Whole animal</tissue>
    </source>
</reference>
<keyword evidence="3" id="KW-1185">Reference proteome</keyword>
<comment type="caution">
    <text evidence="2">The sequence shown here is derived from an EMBL/GenBank/DDBJ whole genome shotgun (WGS) entry which is preliminary data.</text>
</comment>
<name>A0A9D3Z5L6_DREPO</name>
<evidence type="ECO:0000313" key="3">
    <source>
        <dbReference type="Proteomes" id="UP000828390"/>
    </source>
</evidence>
<reference evidence="2" key="2">
    <citation type="submission" date="2020-11" db="EMBL/GenBank/DDBJ databases">
        <authorList>
            <person name="McCartney M.A."/>
            <person name="Auch B."/>
            <person name="Kono T."/>
            <person name="Mallez S."/>
            <person name="Becker A."/>
            <person name="Gohl D.M."/>
            <person name="Silverstein K.A.T."/>
            <person name="Koren S."/>
            <person name="Bechman K.B."/>
            <person name="Herman A."/>
            <person name="Abrahante J.E."/>
            <person name="Garbe J."/>
        </authorList>
    </citation>
    <scope>NUCLEOTIDE SEQUENCE</scope>
    <source>
        <strain evidence="2">Duluth1</strain>
        <tissue evidence="2">Whole animal</tissue>
    </source>
</reference>
<organism evidence="2 3">
    <name type="scientific">Dreissena polymorpha</name>
    <name type="common">Zebra mussel</name>
    <name type="synonym">Mytilus polymorpha</name>
    <dbReference type="NCBI Taxonomy" id="45954"/>
    <lineage>
        <taxon>Eukaryota</taxon>
        <taxon>Metazoa</taxon>
        <taxon>Spiralia</taxon>
        <taxon>Lophotrochozoa</taxon>
        <taxon>Mollusca</taxon>
        <taxon>Bivalvia</taxon>
        <taxon>Autobranchia</taxon>
        <taxon>Heteroconchia</taxon>
        <taxon>Euheterodonta</taxon>
        <taxon>Imparidentia</taxon>
        <taxon>Neoheterodontei</taxon>
        <taxon>Myida</taxon>
        <taxon>Dreissenoidea</taxon>
        <taxon>Dreissenidae</taxon>
        <taxon>Dreissena</taxon>
    </lineage>
</organism>
<feature type="signal peptide" evidence="1">
    <location>
        <begin position="1"/>
        <end position="33"/>
    </location>
</feature>
<dbReference type="Proteomes" id="UP000828390">
    <property type="component" value="Unassembled WGS sequence"/>
</dbReference>
<sequence>MAGSTTSWSLPMSASGNFLVFVLLMLDWNRCGASVNSILLCNCPFEACQVVVKDGLCE</sequence>
<evidence type="ECO:0000313" key="2">
    <source>
        <dbReference type="EMBL" id="KAH3711191.1"/>
    </source>
</evidence>
<proteinExistence type="predicted"/>
<gene>
    <name evidence="2" type="ORF">DPMN_070692</name>
</gene>
<dbReference type="AlphaFoldDB" id="A0A9D3Z5L6"/>
<keyword evidence="1" id="KW-0732">Signal</keyword>
<feature type="chain" id="PRO_5039731378" evidence="1">
    <location>
        <begin position="34"/>
        <end position="58"/>
    </location>
</feature>
<accession>A0A9D3Z5L6</accession>
<evidence type="ECO:0000256" key="1">
    <source>
        <dbReference type="SAM" id="SignalP"/>
    </source>
</evidence>
<dbReference type="EMBL" id="JAIWYP010000014">
    <property type="protein sequence ID" value="KAH3711191.1"/>
    <property type="molecule type" value="Genomic_DNA"/>
</dbReference>